<dbReference type="PANTHER" id="PTHR30024">
    <property type="entry name" value="ALIPHATIC SULFONATES-BINDING PROTEIN-RELATED"/>
    <property type="match status" value="1"/>
</dbReference>
<dbReference type="Proteomes" id="UP000605148">
    <property type="component" value="Unassembled WGS sequence"/>
</dbReference>
<keyword evidence="3 4" id="KW-0732">Signal</keyword>
<evidence type="ECO:0000256" key="4">
    <source>
        <dbReference type="SAM" id="SignalP"/>
    </source>
</evidence>
<sequence length="357" mass="38064">MQTFSRFLFISLLTATVALSGVATAQAQQKTDFKVAWSIYVGWIPWGYANDTGIVKKWADKYGITIEVTQFNDYVESINQYTAGAYDAVTLTNMDGLSIPAAGGVDTTAMIVGDFSNGNDALILKDKTSLEEVKGQAINLVEFSVSHYLLARALESIGLSEHDVKVVNTSDADIVAAYQTADVTAVVTWNPLVSTILEEPSAKKVFDSSEIAGEIIDLMVANTDVLKDNPDFGKALAGIWYETMAIMTADTPEGTAARTAMGAASGTDLAGFEAQMAATKLFDKAEDAVAFTASPDLPITMDLVRNFLFEKGLLGSGAPSADVIGIKMPDGTVLGDSANVKFRFTTTYMDMAAKGEL</sequence>
<dbReference type="Gene3D" id="3.40.190.10">
    <property type="entry name" value="Periplasmic binding protein-like II"/>
    <property type="match status" value="2"/>
</dbReference>
<evidence type="ECO:0000313" key="5">
    <source>
        <dbReference type="EMBL" id="GGB63616.1"/>
    </source>
</evidence>
<accession>A0A916TP16</accession>
<evidence type="ECO:0000256" key="1">
    <source>
        <dbReference type="ARBA" id="ARBA00004418"/>
    </source>
</evidence>
<dbReference type="PANTHER" id="PTHR30024:SF47">
    <property type="entry name" value="TAURINE-BINDING PERIPLASMIC PROTEIN"/>
    <property type="match status" value="1"/>
</dbReference>
<dbReference type="Pfam" id="PF13379">
    <property type="entry name" value="NMT1_2"/>
    <property type="match status" value="1"/>
</dbReference>
<evidence type="ECO:0000256" key="3">
    <source>
        <dbReference type="ARBA" id="ARBA00022729"/>
    </source>
</evidence>
<dbReference type="RefSeq" id="WP_150497913.1">
    <property type="nucleotide sequence ID" value="NZ_BMFA01000021.1"/>
</dbReference>
<feature type="chain" id="PRO_5036688480" evidence="4">
    <location>
        <begin position="28"/>
        <end position="357"/>
    </location>
</feature>
<reference evidence="5" key="1">
    <citation type="journal article" date="2014" name="Int. J. Syst. Evol. Microbiol.">
        <title>Complete genome sequence of Corynebacterium casei LMG S-19264T (=DSM 44701T), isolated from a smear-ripened cheese.</title>
        <authorList>
            <consortium name="US DOE Joint Genome Institute (JGI-PGF)"/>
            <person name="Walter F."/>
            <person name="Albersmeier A."/>
            <person name="Kalinowski J."/>
            <person name="Ruckert C."/>
        </authorList>
    </citation>
    <scope>NUCLEOTIDE SEQUENCE</scope>
    <source>
        <strain evidence="5">CGMCC 1.12426</strain>
    </source>
</reference>
<evidence type="ECO:0000313" key="6">
    <source>
        <dbReference type="Proteomes" id="UP000605148"/>
    </source>
</evidence>
<evidence type="ECO:0000256" key="2">
    <source>
        <dbReference type="ARBA" id="ARBA00010742"/>
    </source>
</evidence>
<comment type="subcellular location">
    <subcellularLocation>
        <location evidence="1">Periplasm</location>
    </subcellularLocation>
</comment>
<dbReference type="SUPFAM" id="SSF53850">
    <property type="entry name" value="Periplasmic binding protein-like II"/>
    <property type="match status" value="1"/>
</dbReference>
<protein>
    <submittedName>
        <fullName evidence="5">ABC transporter substrate-binding protein</fullName>
    </submittedName>
</protein>
<dbReference type="GO" id="GO:0042597">
    <property type="term" value="C:periplasmic space"/>
    <property type="evidence" value="ECO:0007669"/>
    <property type="project" value="UniProtKB-SubCell"/>
</dbReference>
<dbReference type="OrthoDB" id="5292144at2"/>
<name>A0A916TP16_9HYPH</name>
<comment type="similarity">
    <text evidence="2">Belongs to the bacterial solute-binding protein SsuA/TauA family.</text>
</comment>
<keyword evidence="6" id="KW-1185">Reference proteome</keyword>
<feature type="signal peptide" evidence="4">
    <location>
        <begin position="1"/>
        <end position="27"/>
    </location>
</feature>
<comment type="caution">
    <text evidence="5">The sequence shown here is derived from an EMBL/GenBank/DDBJ whole genome shotgun (WGS) entry which is preliminary data.</text>
</comment>
<organism evidence="5 6">
    <name type="scientific">Roseibium aquae</name>
    <dbReference type="NCBI Taxonomy" id="1323746"/>
    <lineage>
        <taxon>Bacteria</taxon>
        <taxon>Pseudomonadati</taxon>
        <taxon>Pseudomonadota</taxon>
        <taxon>Alphaproteobacteria</taxon>
        <taxon>Hyphomicrobiales</taxon>
        <taxon>Stappiaceae</taxon>
        <taxon>Roseibium</taxon>
    </lineage>
</organism>
<dbReference type="InterPro" id="IPR017793">
    <property type="entry name" value="ABC_transptr_urea-assoc_sub-bd"/>
</dbReference>
<dbReference type="AlphaFoldDB" id="A0A916TP16"/>
<dbReference type="EMBL" id="BMFA01000021">
    <property type="protein sequence ID" value="GGB63616.1"/>
    <property type="molecule type" value="Genomic_DNA"/>
</dbReference>
<reference evidence="5" key="2">
    <citation type="submission" date="2020-09" db="EMBL/GenBank/DDBJ databases">
        <authorList>
            <person name="Sun Q."/>
            <person name="Zhou Y."/>
        </authorList>
    </citation>
    <scope>NUCLEOTIDE SEQUENCE</scope>
    <source>
        <strain evidence="5">CGMCC 1.12426</strain>
    </source>
</reference>
<gene>
    <name evidence="5" type="ORF">GCM10011316_39350</name>
</gene>
<proteinExistence type="inferred from homology"/>
<dbReference type="NCBIfam" id="TIGR03427">
    <property type="entry name" value="ABC_peri_uca"/>
    <property type="match status" value="1"/>
</dbReference>